<feature type="binding site" evidence="19">
    <location>
        <position position="1001"/>
    </location>
    <ligand>
        <name>Mg(2+)</name>
        <dbReference type="ChEBI" id="CHEBI:18420"/>
        <label>2</label>
    </ligand>
</feature>
<keyword evidence="10 19" id="KW-0067">ATP-binding</keyword>
<dbReference type="HOGENOM" id="CLU_008255_2_2_11"/>
<evidence type="ECO:0000256" key="19">
    <source>
        <dbReference type="HAMAP-Rule" id="MF_00252"/>
    </source>
</evidence>
<proteinExistence type="inferred from homology"/>
<evidence type="ECO:0000256" key="7">
    <source>
        <dbReference type="ARBA" id="ARBA00022692"/>
    </source>
</evidence>
<evidence type="ECO:0000256" key="2">
    <source>
        <dbReference type="ARBA" id="ARBA00005270"/>
    </source>
</evidence>
<feature type="transmembrane region" description="Helical" evidence="20">
    <location>
        <begin position="116"/>
        <end position="136"/>
    </location>
</feature>
<dbReference type="GO" id="GO:0004824">
    <property type="term" value="F:lysine-tRNA ligase activity"/>
    <property type="evidence" value="ECO:0007669"/>
    <property type="project" value="UniProtKB-UniRule"/>
</dbReference>
<evidence type="ECO:0000313" key="22">
    <source>
        <dbReference type="EMBL" id="EEH64482.1"/>
    </source>
</evidence>
<dbReference type="RefSeq" id="WP_006547216.1">
    <property type="nucleotide sequence ID" value="NZ_DS999545.1"/>
</dbReference>
<comment type="similarity">
    <text evidence="19">Belongs to the class-II aminoacyl-tRNA synthetase family.</text>
</comment>
<feature type="transmembrane region" description="Helical" evidence="20">
    <location>
        <begin position="12"/>
        <end position="30"/>
    </location>
</feature>
<dbReference type="NCBIfam" id="TIGR00499">
    <property type="entry name" value="lysS_bact"/>
    <property type="match status" value="1"/>
</dbReference>
<evidence type="ECO:0000256" key="4">
    <source>
        <dbReference type="ARBA" id="ARBA00022475"/>
    </source>
</evidence>
<keyword evidence="19" id="KW-0460">Magnesium</keyword>
<evidence type="ECO:0000256" key="3">
    <source>
        <dbReference type="ARBA" id="ARBA00009968"/>
    </source>
</evidence>
<feature type="binding site" evidence="19">
    <location>
        <position position="1001"/>
    </location>
    <ligand>
        <name>Mg(2+)</name>
        <dbReference type="ChEBI" id="CHEBI:18420"/>
        <label>1</label>
    </ligand>
</feature>
<evidence type="ECO:0000256" key="9">
    <source>
        <dbReference type="ARBA" id="ARBA00022741"/>
    </source>
</evidence>
<keyword evidence="6" id="KW-0808">Transferase</keyword>
<evidence type="ECO:0000256" key="5">
    <source>
        <dbReference type="ARBA" id="ARBA00022598"/>
    </source>
</evidence>
<dbReference type="InterPro" id="IPR004365">
    <property type="entry name" value="NA-bd_OB_tRNA"/>
</dbReference>
<dbReference type="GO" id="GO:0000287">
    <property type="term" value="F:magnesium ion binding"/>
    <property type="evidence" value="ECO:0007669"/>
    <property type="project" value="UniProtKB-UniRule"/>
</dbReference>
<dbReference type="Gene3D" id="3.30.930.10">
    <property type="entry name" value="Bira Bifunctional Protein, Domain 2"/>
    <property type="match status" value="1"/>
</dbReference>
<feature type="transmembrane region" description="Helical" evidence="20">
    <location>
        <begin position="45"/>
        <end position="68"/>
    </location>
</feature>
<dbReference type="CDD" id="cd04322">
    <property type="entry name" value="LysRS_N"/>
    <property type="match status" value="1"/>
</dbReference>
<accession>C0VYH9</accession>
<comment type="cofactor">
    <cofactor evidence="19">
        <name>Mg(2+)</name>
        <dbReference type="ChEBI" id="CHEBI:18420"/>
    </cofactor>
    <text evidence="19">Binds 3 Mg(2+) ions per subunit.</text>
</comment>
<comment type="catalytic activity">
    <reaction evidence="17">
        <text>L-lysyl-tRNA(Lys) + a 1,2-diacyl-sn-glycero-3-phospho-(1'-sn-glycerol) = a 1,2-diacyl-sn-glycero-3-phospho-1'-(3'-O-L-lysyl)-sn-glycerol + tRNA(Lys)</text>
        <dbReference type="Rhea" id="RHEA:10668"/>
        <dbReference type="Rhea" id="RHEA-COMP:9696"/>
        <dbReference type="Rhea" id="RHEA-COMP:9697"/>
        <dbReference type="ChEBI" id="CHEBI:64716"/>
        <dbReference type="ChEBI" id="CHEBI:75792"/>
        <dbReference type="ChEBI" id="CHEBI:78442"/>
        <dbReference type="ChEBI" id="CHEBI:78529"/>
        <dbReference type="EC" id="2.3.2.3"/>
    </reaction>
</comment>
<keyword evidence="7 20" id="KW-0812">Transmembrane</keyword>
<evidence type="ECO:0000256" key="11">
    <source>
        <dbReference type="ARBA" id="ARBA00022989"/>
    </source>
</evidence>
<dbReference type="Proteomes" id="UP000010301">
    <property type="component" value="Unassembled WGS sequence"/>
</dbReference>
<comment type="similarity">
    <text evidence="3">In the C-terminal section; belongs to the class-II aminoacyl-tRNA synthetase family.</text>
</comment>
<evidence type="ECO:0000256" key="6">
    <source>
        <dbReference type="ARBA" id="ARBA00022679"/>
    </source>
</evidence>
<sequence length="1084" mass="119649">MPILKRIQSPKLIASFLNLTALFIILDNLAGERGLLRKIIEGVDYVTYVSGSGVFGALVLIAIAHGIARRKSISWWLAVIYFGLDIILNTLIFSIFGAGSYASAGGYVTLTVETAYLLQAITNFTVSLIFFTLLLVTRRQYTAPIRGKSIAQATFIFIIGIVTTLLGSLIIASTMLYYSEHSNGVTSFIQQYVLRGRSIDENVEIVMNLGLGLSFLIAFFFLVRTVVVDERVELSQELKLRRLLTAPDSHSDSLGYFATRRDKAVVFSPNEKAAVTYRRIGGVCLASGDPVGPVEQWDGAIREFLKIASKQGLAPAVVGASAAGGKAYSAQGLKVRAIGDEAVLTTARFNLDNPKLRQVRTLVNRLQKDGYEVRIRRHQNISEAEMQRLIGLADKWRQNGDDRGFSMALNRLNDPLDGRCVFVEALDADGETRGLLSFVPWGAHGLSLDVMRRDTEHAENGVTEFMVASLMTNAADIGVTEVSLNFAVLREVIEAGEDVGATIMERLKVAVISLLSKRFQIVQLYRSNLKYDPKWVGRYFCWRDSADLANIGVAVGLAEGQISLPFAPQVLPQPLYNPRDPEIVEFLAESVAILPDRKVSQQVAQRMTKRADMLTGGAQPYPASFTRDQRVGEVISASPGTSVRCAGRVVARRDHGGVIFLDVQDWTGTVQLLASAAQVGADTMRILRRDLSIGDHLGFWGAVGTSANGTFSVLLEGAQITSKALQPIPALWQGLTDEQMKVRRRYLDLIVNPVARERVRVRSQVIQSIRQTLLDDTFLEVETPLLQTIHGGANARPFRTYINAYNLDLYLRIAPELYLKRLMVGGADRVFEIGRNFRNEGADATHNPEFTMLEAYQAYGDYNSMRELTQRIIVNAAKTALGTTVIRGMASDGQIHEVDLAQPWRVITVHQGIAEACGRDVTVDTPVSELLEIAAEHGLEVDPGISRGQLILDLHEELAEQHTIAPTFYCDFPTEVSPLTRQHREDERIAEKWDLICFGAEVATAYSELVDPVVQRERLLAQSLLAANGDPEAMEVDEDFLLALEYAMPPSGGMGMGVDRLVMMLTQTSIRETIIFPLVKPQKN</sequence>
<dbReference type="PRINTS" id="PR00982">
    <property type="entry name" value="TRNASYNTHLYS"/>
</dbReference>
<comment type="subcellular location">
    <subcellularLocation>
        <location evidence="1">Cell membrane</location>
        <topology evidence="1">Multi-pass membrane protein</topology>
    </subcellularLocation>
    <subcellularLocation>
        <location evidence="19">Cytoplasm</location>
    </subcellularLocation>
</comment>
<evidence type="ECO:0000256" key="13">
    <source>
        <dbReference type="ARBA" id="ARBA00023146"/>
    </source>
</evidence>
<evidence type="ECO:0000259" key="21">
    <source>
        <dbReference type="PROSITE" id="PS50862"/>
    </source>
</evidence>
<gene>
    <name evidence="19 22" type="primary">lysS</name>
    <name evidence="22" type="ORF">HMPREF0044_0219</name>
</gene>
<dbReference type="SUPFAM" id="SSF55681">
    <property type="entry name" value="Class II aaRS and biotin synthetases"/>
    <property type="match status" value="1"/>
</dbReference>
<evidence type="ECO:0000256" key="14">
    <source>
        <dbReference type="ARBA" id="ARBA00023251"/>
    </source>
</evidence>
<evidence type="ECO:0000256" key="8">
    <source>
        <dbReference type="ARBA" id="ARBA00022723"/>
    </source>
</evidence>
<reference evidence="22 23" key="1">
    <citation type="submission" date="2009-01" db="EMBL/GenBank/DDBJ databases">
        <authorList>
            <person name="Qin X."/>
            <person name="Bachman B."/>
            <person name="Battles P."/>
            <person name="Bell A."/>
            <person name="Bess C."/>
            <person name="Bickham C."/>
            <person name="Chaboub L."/>
            <person name="Chen D."/>
            <person name="Coyle M."/>
            <person name="Deiros D.R."/>
            <person name="Dinh H."/>
            <person name="Forbes L."/>
            <person name="Fowler G."/>
            <person name="Francisco L."/>
            <person name="Fu Q."/>
            <person name="Gubbala S."/>
            <person name="Hale W."/>
            <person name="Han Y."/>
            <person name="Hemphill L."/>
            <person name="Highlander S.K."/>
            <person name="Hirani K."/>
            <person name="Hogues M."/>
            <person name="Jackson L."/>
            <person name="Jakkamsetti A."/>
            <person name="Javaid M."/>
            <person name="Jiang H."/>
            <person name="Korchina V."/>
            <person name="Kovar C."/>
            <person name="Lara F."/>
            <person name="Lee S."/>
            <person name="Mata R."/>
            <person name="Mathew T."/>
            <person name="Moen C."/>
            <person name="Morales K."/>
            <person name="Munidasa M."/>
            <person name="Nazareth L."/>
            <person name="Ngo R."/>
            <person name="Nguyen L."/>
            <person name="Okwuonu G."/>
            <person name="Ongeri F."/>
            <person name="Patil S."/>
            <person name="Petrosino J."/>
            <person name="Pham C."/>
            <person name="Pham P."/>
            <person name="Pu L.-L."/>
            <person name="Puazo M."/>
            <person name="Raj R."/>
            <person name="Reid J."/>
            <person name="Rouhana J."/>
            <person name="Saada N."/>
            <person name="Shang Y."/>
            <person name="Simmons D."/>
            <person name="Thornton R."/>
            <person name="Warren J."/>
            <person name="Weissenberger G."/>
            <person name="Zhang J."/>
            <person name="Zhang L."/>
            <person name="Zhou C."/>
            <person name="Zhu D."/>
            <person name="Muzny D."/>
            <person name="Worley K."/>
            <person name="Gibbs R."/>
        </authorList>
    </citation>
    <scope>NUCLEOTIDE SEQUENCE [LARGE SCALE GENOMIC DNA]</scope>
    <source>
        <strain evidence="22 23">DSM 15436</strain>
    </source>
</reference>
<name>C0VYH9_9ACTO</name>
<dbReference type="InterPro" id="IPR044136">
    <property type="entry name" value="Lys-tRNA-ligase_II_N"/>
</dbReference>
<comment type="function">
    <text evidence="16">Catalyzes the production of L-lysyl-tRNA(Lys)transfer and the transfer of a lysyl group from L-lysyl-tRNA(Lys) to membrane-bound phosphatidylglycerol (PG), which produces lysylphosphatidylglycerol (LPG), one of the components of the bacterial membrane with a positive net charge. LPG synthesis contributes to the resistance to cationic antimicrobial peptides (CAMPs) and likely protects M.tuberculosis against the CAMPs produced by competiting microorganisms (bacteriocins). In fact, the modification of anionic phosphatidylglycerol with positively charged L-lysine results in repulsion of the peptides.</text>
</comment>
<dbReference type="eggNOG" id="COG2898">
    <property type="taxonomic scope" value="Bacteria"/>
</dbReference>
<comment type="catalytic activity">
    <reaction evidence="18 19">
        <text>tRNA(Lys) + L-lysine + ATP = L-lysyl-tRNA(Lys) + AMP + diphosphate</text>
        <dbReference type="Rhea" id="RHEA:20792"/>
        <dbReference type="Rhea" id="RHEA-COMP:9696"/>
        <dbReference type="Rhea" id="RHEA-COMP:9697"/>
        <dbReference type="ChEBI" id="CHEBI:30616"/>
        <dbReference type="ChEBI" id="CHEBI:32551"/>
        <dbReference type="ChEBI" id="CHEBI:33019"/>
        <dbReference type="ChEBI" id="CHEBI:78442"/>
        <dbReference type="ChEBI" id="CHEBI:78529"/>
        <dbReference type="ChEBI" id="CHEBI:456215"/>
        <dbReference type="EC" id="6.1.1.6"/>
    </reaction>
</comment>
<dbReference type="PROSITE" id="PS50862">
    <property type="entry name" value="AA_TRNA_LIGASE_II"/>
    <property type="match status" value="1"/>
</dbReference>
<dbReference type="EMBL" id="ACFG01000004">
    <property type="protein sequence ID" value="EEH64482.1"/>
    <property type="molecule type" value="Genomic_DNA"/>
</dbReference>
<dbReference type="SUPFAM" id="SSF50249">
    <property type="entry name" value="Nucleic acid-binding proteins"/>
    <property type="match status" value="1"/>
</dbReference>
<dbReference type="STRING" id="525245.HMPREF0044_0219"/>
<dbReference type="Pfam" id="PF00152">
    <property type="entry name" value="tRNA-synt_2"/>
    <property type="match status" value="1"/>
</dbReference>
<dbReference type="GO" id="GO:0006430">
    <property type="term" value="P:lysyl-tRNA aminoacylation"/>
    <property type="evidence" value="ECO:0007669"/>
    <property type="project" value="UniProtKB-UniRule"/>
</dbReference>
<dbReference type="GO" id="GO:0005524">
    <property type="term" value="F:ATP binding"/>
    <property type="evidence" value="ECO:0007669"/>
    <property type="project" value="UniProtKB-UniRule"/>
</dbReference>
<dbReference type="NCBIfam" id="NF002821">
    <property type="entry name" value="PRK02983.1"/>
    <property type="match status" value="1"/>
</dbReference>
<keyword evidence="12" id="KW-0443">Lipid metabolism</keyword>
<comment type="similarity">
    <text evidence="2">In the N-terminal section; belongs to the LPG synthetase family.</text>
</comment>
<keyword evidence="23" id="KW-1185">Reference proteome</keyword>
<keyword evidence="13 19" id="KW-0030">Aminoacyl-tRNA synthetase</keyword>
<dbReference type="OrthoDB" id="9801152at2"/>
<dbReference type="GO" id="GO:0046677">
    <property type="term" value="P:response to antibiotic"/>
    <property type="evidence" value="ECO:0007669"/>
    <property type="project" value="UniProtKB-KW"/>
</dbReference>
<feature type="binding site" evidence="19">
    <location>
        <position position="994"/>
    </location>
    <ligand>
        <name>Mg(2+)</name>
        <dbReference type="ChEBI" id="CHEBI:18420"/>
        <label>1</label>
    </ligand>
</feature>
<feature type="transmembrane region" description="Helical" evidence="20">
    <location>
        <begin position="156"/>
        <end position="178"/>
    </location>
</feature>
<comment type="caution">
    <text evidence="22">The sequence shown here is derived from an EMBL/GenBank/DDBJ whole genome shotgun (WGS) entry which is preliminary data.</text>
</comment>
<dbReference type="Pfam" id="PF01336">
    <property type="entry name" value="tRNA_anti-codon"/>
    <property type="match status" value="1"/>
</dbReference>
<dbReference type="Pfam" id="PF16995">
    <property type="entry name" value="tRNA-synt_2_TM"/>
    <property type="match status" value="1"/>
</dbReference>
<keyword evidence="5 19" id="KW-0436">Ligase</keyword>
<evidence type="ECO:0000256" key="17">
    <source>
        <dbReference type="ARBA" id="ARBA00047540"/>
    </source>
</evidence>
<feature type="transmembrane region" description="Helical" evidence="20">
    <location>
        <begin position="75"/>
        <end position="96"/>
    </location>
</feature>
<dbReference type="GO" id="GO:0000049">
    <property type="term" value="F:tRNA binding"/>
    <property type="evidence" value="ECO:0007669"/>
    <property type="project" value="TreeGrafter"/>
</dbReference>
<dbReference type="NCBIfam" id="NF001756">
    <property type="entry name" value="PRK00484.1"/>
    <property type="match status" value="1"/>
</dbReference>
<evidence type="ECO:0000313" key="23">
    <source>
        <dbReference type="Proteomes" id="UP000010301"/>
    </source>
</evidence>
<dbReference type="Gene3D" id="2.40.50.140">
    <property type="entry name" value="Nucleic acid-binding proteins"/>
    <property type="match status" value="1"/>
</dbReference>
<keyword evidence="15" id="KW-0511">Multifunctional enzyme</keyword>
<dbReference type="GO" id="GO:0006629">
    <property type="term" value="P:lipid metabolic process"/>
    <property type="evidence" value="ECO:0007669"/>
    <property type="project" value="UniProtKB-KW"/>
</dbReference>
<keyword evidence="19" id="KW-0963">Cytoplasm</keyword>
<keyword evidence="14" id="KW-0046">Antibiotic resistance</keyword>
<keyword evidence="19" id="KW-0648">Protein biosynthesis</keyword>
<feature type="domain" description="Aminoacyl-transfer RNA synthetases class-II family profile" evidence="21">
    <location>
        <begin position="760"/>
        <end position="1081"/>
    </location>
</feature>
<dbReference type="GO" id="GO:0005829">
    <property type="term" value="C:cytosol"/>
    <property type="evidence" value="ECO:0007669"/>
    <property type="project" value="TreeGrafter"/>
</dbReference>
<evidence type="ECO:0000256" key="1">
    <source>
        <dbReference type="ARBA" id="ARBA00004651"/>
    </source>
</evidence>
<dbReference type="InterPro" id="IPR002313">
    <property type="entry name" value="Lys-tRNA-ligase_II"/>
</dbReference>
<dbReference type="InterPro" id="IPR018149">
    <property type="entry name" value="Lys-tRNA-synth_II_C"/>
</dbReference>
<keyword evidence="4" id="KW-1003">Cell membrane</keyword>
<protein>
    <recommendedName>
        <fullName evidence="19">Lysine--tRNA ligase</fullName>
        <ecNumber evidence="19">6.1.1.6</ecNumber>
    </recommendedName>
    <alternativeName>
        <fullName evidence="19">Lysyl-tRNA synthetase</fullName>
        <shortName evidence="19">LysRS</shortName>
    </alternativeName>
</protein>
<evidence type="ECO:0000256" key="16">
    <source>
        <dbReference type="ARBA" id="ARBA00024681"/>
    </source>
</evidence>
<dbReference type="AlphaFoldDB" id="C0VYH9"/>
<dbReference type="InterPro" id="IPR004364">
    <property type="entry name" value="Aa-tRNA-synt_II"/>
</dbReference>
<dbReference type="GO" id="GO:0050071">
    <property type="term" value="F:phosphatidylglycerol lysyltransferase activity"/>
    <property type="evidence" value="ECO:0007669"/>
    <property type="project" value="UniProtKB-EC"/>
</dbReference>
<dbReference type="InterPro" id="IPR045864">
    <property type="entry name" value="aa-tRNA-synth_II/BPL/LPL"/>
</dbReference>
<dbReference type="InterPro" id="IPR012340">
    <property type="entry name" value="NA-bd_OB-fold"/>
</dbReference>
<keyword evidence="11 20" id="KW-1133">Transmembrane helix</keyword>
<dbReference type="PANTHER" id="PTHR42918:SF15">
    <property type="entry name" value="LYSINE--TRNA LIGASE, CHLOROPLASTIC_MITOCHONDRIAL"/>
    <property type="match status" value="1"/>
</dbReference>
<evidence type="ECO:0000256" key="18">
    <source>
        <dbReference type="ARBA" id="ARBA00048573"/>
    </source>
</evidence>
<comment type="subunit">
    <text evidence="19">Homodimer.</text>
</comment>
<dbReference type="InterPro" id="IPR024320">
    <property type="entry name" value="LPG_synthase_C"/>
</dbReference>
<dbReference type="Pfam" id="PF09924">
    <property type="entry name" value="LPG_synthase_C"/>
    <property type="match status" value="1"/>
</dbReference>
<dbReference type="InterPro" id="IPR006195">
    <property type="entry name" value="aa-tRNA-synth_II"/>
</dbReference>
<evidence type="ECO:0000256" key="15">
    <source>
        <dbReference type="ARBA" id="ARBA00023268"/>
    </source>
</evidence>
<dbReference type="HAMAP" id="MF_00252">
    <property type="entry name" value="Lys_tRNA_synth_class2"/>
    <property type="match status" value="1"/>
</dbReference>
<dbReference type="EC" id="6.1.1.6" evidence="19"/>
<dbReference type="eggNOG" id="COG1190">
    <property type="taxonomic scope" value="Bacteria"/>
</dbReference>
<evidence type="ECO:0000256" key="20">
    <source>
        <dbReference type="SAM" id="Phobius"/>
    </source>
</evidence>
<organism evidence="22 23">
    <name type="scientific">Gleimia coleocanis DSM 15436</name>
    <dbReference type="NCBI Taxonomy" id="525245"/>
    <lineage>
        <taxon>Bacteria</taxon>
        <taxon>Bacillati</taxon>
        <taxon>Actinomycetota</taxon>
        <taxon>Actinomycetes</taxon>
        <taxon>Actinomycetales</taxon>
        <taxon>Actinomycetaceae</taxon>
        <taxon>Gleimia</taxon>
    </lineage>
</organism>
<keyword evidence="8 19" id="KW-0479">Metal-binding</keyword>
<dbReference type="PANTHER" id="PTHR42918">
    <property type="entry name" value="LYSYL-TRNA SYNTHETASE"/>
    <property type="match status" value="1"/>
</dbReference>
<dbReference type="InterPro" id="IPR031553">
    <property type="entry name" value="tRNA-synt_2_TM"/>
</dbReference>
<keyword evidence="9 19" id="KW-0547">Nucleotide-binding</keyword>
<evidence type="ECO:0000256" key="12">
    <source>
        <dbReference type="ARBA" id="ARBA00023098"/>
    </source>
</evidence>
<evidence type="ECO:0000256" key="10">
    <source>
        <dbReference type="ARBA" id="ARBA00022840"/>
    </source>
</evidence>
<keyword evidence="20" id="KW-0472">Membrane</keyword>
<dbReference type="GO" id="GO:0005886">
    <property type="term" value="C:plasma membrane"/>
    <property type="evidence" value="ECO:0007669"/>
    <property type="project" value="UniProtKB-SubCell"/>
</dbReference>